<evidence type="ECO:0000313" key="1">
    <source>
        <dbReference type="EMBL" id="MBK1644573.1"/>
    </source>
</evidence>
<protein>
    <submittedName>
        <fullName evidence="1">Uncharacterized protein</fullName>
    </submittedName>
</protein>
<dbReference type="Proteomes" id="UP001138802">
    <property type="component" value="Unassembled WGS sequence"/>
</dbReference>
<dbReference type="RefSeq" id="WP_200387380.1">
    <property type="nucleotide sequence ID" value="NZ_NRSD01000006.1"/>
</dbReference>
<evidence type="ECO:0000313" key="2">
    <source>
        <dbReference type="Proteomes" id="UP001138802"/>
    </source>
</evidence>
<dbReference type="EMBL" id="NRSD01000006">
    <property type="protein sequence ID" value="MBK1644573.1"/>
    <property type="molecule type" value="Genomic_DNA"/>
</dbReference>
<gene>
    <name evidence="1" type="ORF">CKO25_07905</name>
</gene>
<sequence length="184" mass="21113">MNTTGFSHRLEAWLHRFSAGRPCRLITGDQGEPYLERYYLTGLFGWHLYLHRFVDSDPDRGLHDHPWNRAFSLILTGGYDEIRALSGPPTGPDDGGSERSVRRFRAPGRLNRLRGHDYHRVVLRGGVPAWTLFLHGPRVKGWGFRRGNAVAVMARDASEFRHRDWWKQAPTGAQVRGRASEELK</sequence>
<reference evidence="1 2" key="1">
    <citation type="journal article" date="2020" name="Microorganisms">
        <title>Osmotic Adaptation and Compatible Solute Biosynthesis of Phototrophic Bacteria as Revealed from Genome Analyses.</title>
        <authorList>
            <person name="Imhoff J.F."/>
            <person name="Rahn T."/>
            <person name="Kunzel S."/>
            <person name="Keller A."/>
            <person name="Neulinger S.C."/>
        </authorList>
    </citation>
    <scope>NUCLEOTIDE SEQUENCE [LARGE SCALE GENOMIC DNA]</scope>
    <source>
        <strain evidence="1 2">DSM 21303</strain>
    </source>
</reference>
<name>A0A9X0WHB0_9GAMM</name>
<organism evidence="1 2">
    <name type="scientific">Thiocapsa imhoffii</name>
    <dbReference type="NCBI Taxonomy" id="382777"/>
    <lineage>
        <taxon>Bacteria</taxon>
        <taxon>Pseudomonadati</taxon>
        <taxon>Pseudomonadota</taxon>
        <taxon>Gammaproteobacteria</taxon>
        <taxon>Chromatiales</taxon>
        <taxon>Chromatiaceae</taxon>
        <taxon>Thiocapsa</taxon>
    </lineage>
</organism>
<proteinExistence type="predicted"/>
<keyword evidence="2" id="KW-1185">Reference proteome</keyword>
<dbReference type="AlphaFoldDB" id="A0A9X0WHB0"/>
<accession>A0A9X0WHB0</accession>
<comment type="caution">
    <text evidence="1">The sequence shown here is derived from an EMBL/GenBank/DDBJ whole genome shotgun (WGS) entry which is preliminary data.</text>
</comment>